<proteinExistence type="predicted"/>
<sequence>MKLPIMLPIFLTALPRLNSGSYFHRWETLRYLLWTSSGKQWEELRFYSIFECDRHQRTGRETQWHEMDGRSFADVTGKPMNHQRMEFKSPPPPPTSLPADLTMELWMEPLCPSNGGVDEGVLDEDVSKAGESQGINDDDCSKSIDEDVEEGEIIGEENEIGKPTTVLAASSSMEDGTQATAPVIISGNIEVSDDVVPRVVQRPQCTSRINTSGIEPSMLDVVIAPGENVVIPIAGLDPPNIVGVIFDEQQPTPSNMGLQHLNNLPIPPFLYTSWILKMMMFVNMGYGTWKNISGMRKELSKLEIPITDILSKS</sequence>
<protein>
    <submittedName>
        <fullName evidence="1">Uncharacterized protein</fullName>
    </submittedName>
</protein>
<dbReference type="EMBL" id="CM042013">
    <property type="protein sequence ID" value="KAI3738583.1"/>
    <property type="molecule type" value="Genomic_DNA"/>
</dbReference>
<evidence type="ECO:0000313" key="1">
    <source>
        <dbReference type="EMBL" id="KAI3738583.1"/>
    </source>
</evidence>
<gene>
    <name evidence="1" type="ORF">L2E82_28620</name>
</gene>
<organism evidence="1 2">
    <name type="scientific">Cichorium intybus</name>
    <name type="common">Chicory</name>
    <dbReference type="NCBI Taxonomy" id="13427"/>
    <lineage>
        <taxon>Eukaryota</taxon>
        <taxon>Viridiplantae</taxon>
        <taxon>Streptophyta</taxon>
        <taxon>Embryophyta</taxon>
        <taxon>Tracheophyta</taxon>
        <taxon>Spermatophyta</taxon>
        <taxon>Magnoliopsida</taxon>
        <taxon>eudicotyledons</taxon>
        <taxon>Gunneridae</taxon>
        <taxon>Pentapetalae</taxon>
        <taxon>asterids</taxon>
        <taxon>campanulids</taxon>
        <taxon>Asterales</taxon>
        <taxon>Asteraceae</taxon>
        <taxon>Cichorioideae</taxon>
        <taxon>Cichorieae</taxon>
        <taxon>Cichoriinae</taxon>
        <taxon>Cichorium</taxon>
    </lineage>
</organism>
<accession>A0ACB9CWM8</accession>
<keyword evidence="2" id="KW-1185">Reference proteome</keyword>
<dbReference type="Proteomes" id="UP001055811">
    <property type="component" value="Linkage Group LG05"/>
</dbReference>
<comment type="caution">
    <text evidence="1">The sequence shown here is derived from an EMBL/GenBank/DDBJ whole genome shotgun (WGS) entry which is preliminary data.</text>
</comment>
<evidence type="ECO:0000313" key="2">
    <source>
        <dbReference type="Proteomes" id="UP001055811"/>
    </source>
</evidence>
<reference evidence="1 2" key="2">
    <citation type="journal article" date="2022" name="Mol. Ecol. Resour.">
        <title>The genomes of chicory, endive, great burdock and yacon provide insights into Asteraceae paleo-polyploidization history and plant inulin production.</title>
        <authorList>
            <person name="Fan W."/>
            <person name="Wang S."/>
            <person name="Wang H."/>
            <person name="Wang A."/>
            <person name="Jiang F."/>
            <person name="Liu H."/>
            <person name="Zhao H."/>
            <person name="Xu D."/>
            <person name="Zhang Y."/>
        </authorList>
    </citation>
    <scope>NUCLEOTIDE SEQUENCE [LARGE SCALE GENOMIC DNA]</scope>
    <source>
        <strain evidence="2">cv. Punajuju</strain>
        <tissue evidence="1">Leaves</tissue>
    </source>
</reference>
<name>A0ACB9CWM8_CICIN</name>
<reference evidence="2" key="1">
    <citation type="journal article" date="2022" name="Mol. Ecol. Resour.">
        <title>The genomes of chicory, endive, great burdock and yacon provide insights into Asteraceae palaeo-polyploidization history and plant inulin production.</title>
        <authorList>
            <person name="Fan W."/>
            <person name="Wang S."/>
            <person name="Wang H."/>
            <person name="Wang A."/>
            <person name="Jiang F."/>
            <person name="Liu H."/>
            <person name="Zhao H."/>
            <person name="Xu D."/>
            <person name="Zhang Y."/>
        </authorList>
    </citation>
    <scope>NUCLEOTIDE SEQUENCE [LARGE SCALE GENOMIC DNA]</scope>
    <source>
        <strain evidence="2">cv. Punajuju</strain>
    </source>
</reference>